<keyword evidence="9" id="KW-0732">Signal</keyword>
<keyword evidence="4 8" id="KW-1133">Transmembrane helix</keyword>
<keyword evidence="3 8" id="KW-0812">Transmembrane</keyword>
<evidence type="ECO:0000256" key="5">
    <source>
        <dbReference type="ARBA" id="ARBA00023136"/>
    </source>
</evidence>
<evidence type="ECO:0000256" key="4">
    <source>
        <dbReference type="ARBA" id="ARBA00022989"/>
    </source>
</evidence>
<organism evidence="10 11">
    <name type="scientific">Drosophila suzukii</name>
    <name type="common">Spotted-wing drosophila fruit fly</name>
    <dbReference type="NCBI Taxonomy" id="28584"/>
    <lineage>
        <taxon>Eukaryota</taxon>
        <taxon>Metazoa</taxon>
        <taxon>Ecdysozoa</taxon>
        <taxon>Arthropoda</taxon>
        <taxon>Hexapoda</taxon>
        <taxon>Insecta</taxon>
        <taxon>Pterygota</taxon>
        <taxon>Neoptera</taxon>
        <taxon>Endopterygota</taxon>
        <taxon>Diptera</taxon>
        <taxon>Brachycera</taxon>
        <taxon>Muscomorpha</taxon>
        <taxon>Ephydroidea</taxon>
        <taxon>Drosophilidae</taxon>
        <taxon>Drosophila</taxon>
        <taxon>Sophophora</taxon>
    </lineage>
</organism>
<accession>A0AB39Z211</accession>
<dbReference type="AlphaFoldDB" id="A0AB39Z211"/>
<sequence>MGQLHLLLVTLVVLSPVRACSVHNLLHHLKSELKFDYALLLGNSGPIWLEVLWDFPVPVIQIEENHRVDYNLGKNHSRNVLAIAFLNDSPEEVLDILQINLRMLNTRPVVLVLRKGTMRVYPLLEWCWNHQLLNVVAIGPDFKESLIVYSYTPFPILQFIERRLDNSTKIFESRLENLHGYRMPIVLGGSTPRLIVYRGLDGKLIFSGLVGNFMLSFEQRFNCRLIQPHPFNESVTTPSRGLIVAVRNGSAQIALAATYALSPFTGYSYPFELLSWCLMMPLPAEVPQSQLYSMVFSPTAFWITLLAMVIVSLTLSMALRLHGYRVTFSEYFLHDSCLRGVLSQTFYEVLRAPPLVRGIYLVICVLGLMITSWYNSYFSTFVTTAPRLPALSSYESIKRSNTKVVIWKPEYEMLLHLSESMKKFSPIFQLHKDYEEFLHLRDSFDTRYGYMMPMEKWSLMKEQQRVFSSPLFSLQEDLCVFRTIPIVFPIANNTVFKEPLDRLILDVTATGLLSHWRDMAFTEMIKAGLLGLVDRGHPKEFRAMKLKDLEKIWRCWGYMLGLATFVFVLELICFWRHRIWSKLRDIFFP</sequence>
<evidence type="ECO:0000256" key="3">
    <source>
        <dbReference type="ARBA" id="ARBA00022692"/>
    </source>
</evidence>
<feature type="transmembrane region" description="Helical" evidence="8">
    <location>
        <begin position="355"/>
        <end position="374"/>
    </location>
</feature>
<feature type="chain" id="PRO_5045309925" evidence="9">
    <location>
        <begin position="20"/>
        <end position="589"/>
    </location>
</feature>
<protein>
    <submittedName>
        <fullName evidence="11">Uncharacterized protein Ir94d</fullName>
    </submittedName>
</protein>
<keyword evidence="10" id="KW-1185">Reference proteome</keyword>
<keyword evidence="7" id="KW-0325">Glycoprotein</keyword>
<feature type="transmembrane region" description="Helical" evidence="8">
    <location>
        <begin position="556"/>
        <end position="575"/>
    </location>
</feature>
<keyword evidence="5 8" id="KW-0472">Membrane</keyword>
<evidence type="ECO:0000256" key="2">
    <source>
        <dbReference type="ARBA" id="ARBA00022475"/>
    </source>
</evidence>
<name>A0AB39Z211_DROSZ</name>
<comment type="subcellular location">
    <subcellularLocation>
        <location evidence="1">Cell membrane</location>
        <topology evidence="1">Multi-pass membrane protein</topology>
    </subcellularLocation>
</comment>
<evidence type="ECO:0000256" key="9">
    <source>
        <dbReference type="SAM" id="SignalP"/>
    </source>
</evidence>
<dbReference type="PANTHER" id="PTHR42643">
    <property type="entry name" value="IONOTROPIC RECEPTOR 20A-RELATED"/>
    <property type="match status" value="1"/>
</dbReference>
<dbReference type="GO" id="GO:0005886">
    <property type="term" value="C:plasma membrane"/>
    <property type="evidence" value="ECO:0007669"/>
    <property type="project" value="UniProtKB-SubCell"/>
</dbReference>
<reference evidence="11" key="1">
    <citation type="submission" date="2025-08" db="UniProtKB">
        <authorList>
            <consortium name="RefSeq"/>
        </authorList>
    </citation>
    <scope>IDENTIFICATION</scope>
</reference>
<dbReference type="InterPro" id="IPR052192">
    <property type="entry name" value="Insect_Ionotropic_Sensory_Rcpt"/>
</dbReference>
<dbReference type="GeneID" id="108007791"/>
<evidence type="ECO:0000256" key="6">
    <source>
        <dbReference type="ARBA" id="ARBA00023170"/>
    </source>
</evidence>
<feature type="transmembrane region" description="Helical" evidence="8">
    <location>
        <begin position="300"/>
        <end position="319"/>
    </location>
</feature>
<evidence type="ECO:0000313" key="11">
    <source>
        <dbReference type="RefSeq" id="XP_016927036.4"/>
    </source>
</evidence>
<dbReference type="Proteomes" id="UP001652628">
    <property type="component" value="Chromosome 3"/>
</dbReference>
<evidence type="ECO:0000256" key="1">
    <source>
        <dbReference type="ARBA" id="ARBA00004651"/>
    </source>
</evidence>
<gene>
    <name evidence="11" type="primary">Ir94d</name>
</gene>
<dbReference type="PANTHER" id="PTHR42643:SF41">
    <property type="entry name" value="IONOTROPIC RECEPTOR 20A-RELATED"/>
    <property type="match status" value="1"/>
</dbReference>
<evidence type="ECO:0000256" key="8">
    <source>
        <dbReference type="SAM" id="Phobius"/>
    </source>
</evidence>
<proteinExistence type="predicted"/>
<evidence type="ECO:0000256" key="7">
    <source>
        <dbReference type="ARBA" id="ARBA00023180"/>
    </source>
</evidence>
<feature type="signal peptide" evidence="9">
    <location>
        <begin position="1"/>
        <end position="19"/>
    </location>
</feature>
<keyword evidence="6" id="KW-0675">Receptor</keyword>
<keyword evidence="2" id="KW-1003">Cell membrane</keyword>
<evidence type="ECO:0000313" key="10">
    <source>
        <dbReference type="Proteomes" id="UP001652628"/>
    </source>
</evidence>
<dbReference type="RefSeq" id="XP_016927036.4">
    <property type="nucleotide sequence ID" value="XM_017071547.4"/>
</dbReference>